<keyword evidence="1" id="KW-0812">Transmembrane</keyword>
<feature type="transmembrane region" description="Helical" evidence="1">
    <location>
        <begin position="6"/>
        <end position="25"/>
    </location>
</feature>
<comment type="caution">
    <text evidence="2">The sequence shown here is derived from an EMBL/GenBank/DDBJ whole genome shotgun (WGS) entry which is preliminary data.</text>
</comment>
<proteinExistence type="predicted"/>
<dbReference type="EMBL" id="JBHRWI010000060">
    <property type="protein sequence ID" value="MFC3516075.1"/>
    <property type="molecule type" value="Genomic_DNA"/>
</dbReference>
<organism evidence="2 3">
    <name type="scientific">Amycolatopsis halotolerans</name>
    <dbReference type="NCBI Taxonomy" id="330083"/>
    <lineage>
        <taxon>Bacteria</taxon>
        <taxon>Bacillati</taxon>
        <taxon>Actinomycetota</taxon>
        <taxon>Actinomycetes</taxon>
        <taxon>Pseudonocardiales</taxon>
        <taxon>Pseudonocardiaceae</taxon>
        <taxon>Amycolatopsis</taxon>
    </lineage>
</organism>
<gene>
    <name evidence="2" type="ORF">ACFORO_38330</name>
</gene>
<keyword evidence="1" id="KW-1133">Transmembrane helix</keyword>
<protein>
    <submittedName>
        <fullName evidence="2">Uncharacterized protein</fullName>
    </submittedName>
</protein>
<evidence type="ECO:0000256" key="1">
    <source>
        <dbReference type="SAM" id="Phobius"/>
    </source>
</evidence>
<dbReference type="Proteomes" id="UP001595764">
    <property type="component" value="Unassembled WGS sequence"/>
</dbReference>
<sequence length="128" mass="13298">MDAVLWVLQGFMAFLTVPSGLMTALRREPRGVLHGETVGLGGGPGPAARLGGVLVAACGTALVLPGLMSRATVLTPFAALALLIPVAAVPTLKLKRGDIGPFRWFFGTLFLAIPPVLVAWGRLGPYPL</sequence>
<accession>A0ABV7QS26</accession>
<feature type="transmembrane region" description="Helical" evidence="1">
    <location>
        <begin position="73"/>
        <end position="92"/>
    </location>
</feature>
<evidence type="ECO:0000313" key="3">
    <source>
        <dbReference type="Proteomes" id="UP001595764"/>
    </source>
</evidence>
<keyword evidence="3" id="KW-1185">Reference proteome</keyword>
<evidence type="ECO:0000313" key="2">
    <source>
        <dbReference type="EMBL" id="MFC3516075.1"/>
    </source>
</evidence>
<keyword evidence="1" id="KW-0472">Membrane</keyword>
<feature type="transmembrane region" description="Helical" evidence="1">
    <location>
        <begin position="104"/>
        <end position="123"/>
    </location>
</feature>
<reference evidence="3" key="1">
    <citation type="journal article" date="2019" name="Int. J. Syst. Evol. Microbiol.">
        <title>The Global Catalogue of Microorganisms (GCM) 10K type strain sequencing project: providing services to taxonomists for standard genome sequencing and annotation.</title>
        <authorList>
            <consortium name="The Broad Institute Genomics Platform"/>
            <consortium name="The Broad Institute Genome Sequencing Center for Infectious Disease"/>
            <person name="Wu L."/>
            <person name="Ma J."/>
        </authorList>
    </citation>
    <scope>NUCLEOTIDE SEQUENCE [LARGE SCALE GENOMIC DNA]</scope>
    <source>
        <strain evidence="3">CGMCC 4.7682</strain>
    </source>
</reference>
<name>A0ABV7QS26_9PSEU</name>
<dbReference type="RefSeq" id="WP_377871813.1">
    <property type="nucleotide sequence ID" value="NZ_JBHMAY010000034.1"/>
</dbReference>
<feature type="transmembrane region" description="Helical" evidence="1">
    <location>
        <begin position="46"/>
        <end position="67"/>
    </location>
</feature>